<evidence type="ECO:0000313" key="2">
    <source>
        <dbReference type="Proteomes" id="UP000585507"/>
    </source>
</evidence>
<sequence>MSDGRKAAAFHYTDAERKALAEAVPDPDWVDKLDDWGRLASFPHHEEFRADKEGFIARALEPVARECLAEETAYRPPKEEIARAREAARVARKLRSLLAQPNTIQPNYAILFTGHDKIFGHLDEVIDNEELAVDDLASYHAEDPFSSERHPGFRRFADAAIIYWRVWTDKPAGASKSAKGGPAARFLVAAINPLIAFANQRGRKLRHRRGELTVEAAGELIIELRRAELPLD</sequence>
<keyword evidence="2" id="KW-1185">Reference proteome</keyword>
<accession>A0A7W8UDN8</accession>
<protein>
    <submittedName>
        <fullName evidence="1">Uncharacterized protein</fullName>
    </submittedName>
</protein>
<dbReference type="RefSeq" id="WP_018328380.1">
    <property type="nucleotide sequence ID" value="NZ_JACHBK010000007.1"/>
</dbReference>
<evidence type="ECO:0000313" key="1">
    <source>
        <dbReference type="EMBL" id="MBB5536844.1"/>
    </source>
</evidence>
<dbReference type="Proteomes" id="UP000585507">
    <property type="component" value="Unassembled WGS sequence"/>
</dbReference>
<proteinExistence type="predicted"/>
<dbReference type="EMBL" id="JACHBK010000007">
    <property type="protein sequence ID" value="MBB5536844.1"/>
    <property type="molecule type" value="Genomic_DNA"/>
</dbReference>
<name>A0A7W8UDN8_9HYPH</name>
<comment type="caution">
    <text evidence="1">The sequence shown here is derived from an EMBL/GenBank/DDBJ whole genome shotgun (WGS) entry which is preliminary data.</text>
</comment>
<organism evidence="1 2">
    <name type="scientific">Rhizobium giardinii</name>
    <dbReference type="NCBI Taxonomy" id="56731"/>
    <lineage>
        <taxon>Bacteria</taxon>
        <taxon>Pseudomonadati</taxon>
        <taxon>Pseudomonadota</taxon>
        <taxon>Alphaproteobacteria</taxon>
        <taxon>Hyphomicrobiales</taxon>
        <taxon>Rhizobiaceae</taxon>
        <taxon>Rhizobium/Agrobacterium group</taxon>
        <taxon>Rhizobium</taxon>
    </lineage>
</organism>
<reference evidence="1 2" key="1">
    <citation type="submission" date="2020-08" db="EMBL/GenBank/DDBJ databases">
        <title>Genomic Encyclopedia of Type Strains, Phase IV (KMG-V): Genome sequencing to study the core and pangenomes of soil and plant-associated prokaryotes.</title>
        <authorList>
            <person name="Whitman W."/>
        </authorList>
    </citation>
    <scope>NUCLEOTIDE SEQUENCE [LARGE SCALE GENOMIC DNA]</scope>
    <source>
        <strain evidence="1 2">SEMIA 4084</strain>
    </source>
</reference>
<dbReference type="AlphaFoldDB" id="A0A7W8UDN8"/>
<gene>
    <name evidence="1" type="ORF">GGD55_003555</name>
</gene>